<comment type="caution">
    <text evidence="1">The sequence shown here is derived from an EMBL/GenBank/DDBJ whole genome shotgun (WGS) entry which is preliminary data.</text>
</comment>
<reference evidence="1" key="1">
    <citation type="journal article" date="2019" name="Sci. Rep.">
        <title>Draft genome of Tanacetum cinerariifolium, the natural source of mosquito coil.</title>
        <authorList>
            <person name="Yamashiro T."/>
            <person name="Shiraishi A."/>
            <person name="Satake H."/>
            <person name="Nakayama K."/>
        </authorList>
    </citation>
    <scope>NUCLEOTIDE SEQUENCE</scope>
</reference>
<evidence type="ECO:0008006" key="2">
    <source>
        <dbReference type="Google" id="ProtNLM"/>
    </source>
</evidence>
<evidence type="ECO:0000313" key="1">
    <source>
        <dbReference type="EMBL" id="GEW76940.1"/>
    </source>
</evidence>
<dbReference type="AlphaFoldDB" id="A0A699H586"/>
<gene>
    <name evidence="1" type="ORF">Tci_248916</name>
</gene>
<accession>A0A699H586</accession>
<name>A0A699H586_TANCI</name>
<sequence length="600" mass="68224">MTSSAYRLNPLYPIKECSSCGDLYTTDYCCSNGSLVDKILCDPNKAPNSPHLHTFSSNQHHYFHCKDVLGDGEICQRCTCTRCGSGLSKGLCLICKHNQNSLNDSPSISKNSSQSPPHINHHCCYECGDPLKGIFCRQCTCKLCENGAHYGYNCPPKVSILPNPEPFPNQTIKELPPTVPSFDSKSDLVYDYPNVFDPPLQLPLISCEFCENDAHYGHYCTPQVPFVYPEQCYNQDFNFPQEFQGFHDFQQQDLCCENSRQYIVNHPIFNTQNELFDSQNKLMEQLTSMCDMVSLFIQKEEEEKQIEEDQAANDRYWKIPACYDDYDDDYALAITPNKPDYSLSMEDEHPDTILATESDKFIKSSVENLVPIPSESEGESEFMFDEDVPEKIFSTPLFDEEIIPIKIDQHHDNVESDLIESPRTHDSSLIILSKIDSLLDEFADELALFKLIPLGIDETDCDFEEYILLIEKLFDSLMEEIDLSFTPNYPMPPGIEDDDYESERDILILKDFPSNDTLSIPKIESFHFDIPSFSPPPAKPPDELMPSFNSILRASASLGNDLANDRITLPHDLGYSDDEDLVNVDDDDDVAVIYSSEEED</sequence>
<dbReference type="EMBL" id="BKCJ010073096">
    <property type="protein sequence ID" value="GEW76940.1"/>
    <property type="molecule type" value="Genomic_DNA"/>
</dbReference>
<protein>
    <recommendedName>
        <fullName evidence="2">Pre-mRNA splicing Prp18-interacting factor</fullName>
    </recommendedName>
</protein>
<organism evidence="1">
    <name type="scientific">Tanacetum cinerariifolium</name>
    <name type="common">Dalmatian daisy</name>
    <name type="synonym">Chrysanthemum cinerariifolium</name>
    <dbReference type="NCBI Taxonomy" id="118510"/>
    <lineage>
        <taxon>Eukaryota</taxon>
        <taxon>Viridiplantae</taxon>
        <taxon>Streptophyta</taxon>
        <taxon>Embryophyta</taxon>
        <taxon>Tracheophyta</taxon>
        <taxon>Spermatophyta</taxon>
        <taxon>Magnoliopsida</taxon>
        <taxon>eudicotyledons</taxon>
        <taxon>Gunneridae</taxon>
        <taxon>Pentapetalae</taxon>
        <taxon>asterids</taxon>
        <taxon>campanulids</taxon>
        <taxon>Asterales</taxon>
        <taxon>Asteraceae</taxon>
        <taxon>Asteroideae</taxon>
        <taxon>Anthemideae</taxon>
        <taxon>Anthemidinae</taxon>
        <taxon>Tanacetum</taxon>
    </lineage>
</organism>
<proteinExistence type="predicted"/>